<dbReference type="EMBL" id="ARXV01000017">
    <property type="protein sequence ID" value="KGD63485.1"/>
    <property type="molecule type" value="Genomic_DNA"/>
</dbReference>
<comment type="caution">
    <text evidence="1">The sequence shown here is derived from an EMBL/GenBank/DDBJ whole genome shotgun (WGS) entry which is preliminary data.</text>
</comment>
<sequence>MVDKAALPNVVLVGFSASVFVSRTAQALSDHGIQVSILDPQQGERGEKKSKIGKLFIQLRRFWNTINIMRSMDRNSTVIVLSLPVNRVWLIPLLKSYFKRVTGIAFGSDILHRNVRFDGMLGFALNKLDAVCATNENVLEPILTILHPDLHTRASVIRFGLPVFDELNKLVAENVSPEESREKLGFRPDRNLIALGYNAVGGQRQIQLMDAIEARIDDFSECDFVIPVQYGEPGIEDEVKRACERLNNKLGSVRFYPLTRFYDPVQSAHFRRATTVMINHSVSDAFSGSVQETIYAGNLVLAASHLPYKNMPGFGTAIKDYSNLQDAFSFLEKDSLNTWRKAAEDHELHNRTALHEISSWDAVMPSWISLVRGESGNG</sequence>
<evidence type="ECO:0000313" key="2">
    <source>
        <dbReference type="Proteomes" id="UP000029444"/>
    </source>
</evidence>
<evidence type="ECO:0000313" key="1">
    <source>
        <dbReference type="EMBL" id="KGD63485.1"/>
    </source>
</evidence>
<organism evidence="1 2">
    <name type="scientific">Alcanivorax nanhaiticus</name>
    <dbReference type="NCBI Taxonomy" id="1177154"/>
    <lineage>
        <taxon>Bacteria</taxon>
        <taxon>Pseudomonadati</taxon>
        <taxon>Pseudomonadota</taxon>
        <taxon>Gammaproteobacteria</taxon>
        <taxon>Oceanospirillales</taxon>
        <taxon>Alcanivoracaceae</taxon>
        <taxon>Alcanivorax</taxon>
    </lineage>
</organism>
<dbReference type="Proteomes" id="UP000029444">
    <property type="component" value="Unassembled WGS sequence"/>
</dbReference>
<accession>A0A095ULU1</accession>
<dbReference type="SUPFAM" id="SSF53756">
    <property type="entry name" value="UDP-Glycosyltransferase/glycogen phosphorylase"/>
    <property type="match status" value="1"/>
</dbReference>
<dbReference type="PATRIC" id="fig|1177154.3.peg.3334"/>
<protein>
    <submittedName>
        <fullName evidence="1">Uncharacterized protein</fullName>
    </submittedName>
</protein>
<gene>
    <name evidence="1" type="ORF">Y5S_03294</name>
</gene>
<dbReference type="OrthoDB" id="1778378at2"/>
<dbReference type="RefSeq" id="WP_035234602.1">
    <property type="nucleotide sequence ID" value="NZ_ARXV01000017.1"/>
</dbReference>
<dbReference type="eggNOG" id="COG0438">
    <property type="taxonomic scope" value="Bacteria"/>
</dbReference>
<proteinExistence type="predicted"/>
<name>A0A095ULU1_9GAMM</name>
<reference evidence="1 2" key="1">
    <citation type="submission" date="2012-09" db="EMBL/GenBank/DDBJ databases">
        <title>Genome Sequence of alkane-degrading Bacterium Alcanivorax sp. 19-m-6.</title>
        <authorList>
            <person name="Lai Q."/>
            <person name="Shao Z."/>
        </authorList>
    </citation>
    <scope>NUCLEOTIDE SEQUENCE [LARGE SCALE GENOMIC DNA]</scope>
    <source>
        <strain evidence="1 2">19-m-6</strain>
    </source>
</reference>
<keyword evidence="2" id="KW-1185">Reference proteome</keyword>
<dbReference type="STRING" id="1177154.Y5S_03294"/>
<dbReference type="AlphaFoldDB" id="A0A095ULU1"/>